<dbReference type="AlphaFoldDB" id="A0A1I0MLX9"/>
<feature type="transmembrane region" description="Helical" evidence="6">
    <location>
        <begin position="214"/>
        <end position="233"/>
    </location>
</feature>
<dbReference type="OrthoDB" id="9797028at2"/>
<organism evidence="7 8">
    <name type="scientific">Chryseobacterium wanjuense</name>
    <dbReference type="NCBI Taxonomy" id="356305"/>
    <lineage>
        <taxon>Bacteria</taxon>
        <taxon>Pseudomonadati</taxon>
        <taxon>Bacteroidota</taxon>
        <taxon>Flavobacteriia</taxon>
        <taxon>Flavobacteriales</taxon>
        <taxon>Weeksellaceae</taxon>
        <taxon>Chryseobacterium group</taxon>
        <taxon>Chryseobacterium</taxon>
    </lineage>
</organism>
<proteinExistence type="predicted"/>
<evidence type="ECO:0000256" key="3">
    <source>
        <dbReference type="ARBA" id="ARBA00022692"/>
    </source>
</evidence>
<dbReference type="GO" id="GO:0005886">
    <property type="term" value="C:plasma membrane"/>
    <property type="evidence" value="ECO:0007669"/>
    <property type="project" value="UniProtKB-SubCell"/>
</dbReference>
<accession>A0A1I0MLX9</accession>
<feature type="transmembrane region" description="Helical" evidence="6">
    <location>
        <begin position="143"/>
        <end position="166"/>
    </location>
</feature>
<name>A0A1I0MLX9_9FLAO</name>
<reference evidence="8" key="1">
    <citation type="submission" date="2016-10" db="EMBL/GenBank/DDBJ databases">
        <authorList>
            <person name="Varghese N."/>
            <person name="Submissions S."/>
        </authorList>
    </citation>
    <scope>NUCLEOTIDE SEQUENCE [LARGE SCALE GENOMIC DNA]</scope>
    <source>
        <strain evidence="8">DSM 17724</strain>
    </source>
</reference>
<dbReference type="EMBL" id="FOIU01000001">
    <property type="protein sequence ID" value="SEV89372.1"/>
    <property type="molecule type" value="Genomic_DNA"/>
</dbReference>
<feature type="transmembrane region" description="Helical" evidence="6">
    <location>
        <begin position="245"/>
        <end position="270"/>
    </location>
</feature>
<keyword evidence="5 6" id="KW-0472">Membrane</keyword>
<evidence type="ECO:0000313" key="7">
    <source>
        <dbReference type="EMBL" id="SEV89372.1"/>
    </source>
</evidence>
<evidence type="ECO:0000313" key="8">
    <source>
        <dbReference type="Proteomes" id="UP000199469"/>
    </source>
</evidence>
<keyword evidence="8" id="KW-1185">Reference proteome</keyword>
<feature type="transmembrane region" description="Helical" evidence="6">
    <location>
        <begin position="93"/>
        <end position="114"/>
    </location>
</feature>
<keyword evidence="4 6" id="KW-1133">Transmembrane helix</keyword>
<sequence length="307" mass="34565">MRKHVNFFWETLKETFSEWNNSSAMKDSASLAYYAIFSIPGLLIIIIWIAGYFFGEEAIRGEISKQISGVMGPEVSKSIEDMIAGALIDKHNVIMKAVGVGALIFGSTTLFFQLQHSLNSLWDVKSAPKKALVKFLLDRVNSLGMILILGFLLMITMILSSLISVFNKIITRYFGFETYMLVELVNFAVGFGFVMLLFALMFKVLPDVKVSWKPVWKGAFLTAALFTLGKFLLSLYFGTTKPTSAFGTAGTIILIMMWINYSCMLIFFGAEYTKVYAYRKGYKISPSKHAKWSDSKLYGESLKNQQL</sequence>
<dbReference type="PIRSF" id="PIRSF035875">
    <property type="entry name" value="RNase_BN"/>
    <property type="match status" value="1"/>
</dbReference>
<dbReference type="RefSeq" id="WP_089789995.1">
    <property type="nucleotide sequence ID" value="NZ_FOIU01000001.1"/>
</dbReference>
<evidence type="ECO:0000256" key="1">
    <source>
        <dbReference type="ARBA" id="ARBA00004651"/>
    </source>
</evidence>
<dbReference type="STRING" id="356305.SAMN05421841_0065"/>
<evidence type="ECO:0000256" key="5">
    <source>
        <dbReference type="ARBA" id="ARBA00023136"/>
    </source>
</evidence>
<evidence type="ECO:0000256" key="2">
    <source>
        <dbReference type="ARBA" id="ARBA00022475"/>
    </source>
</evidence>
<feature type="transmembrane region" description="Helical" evidence="6">
    <location>
        <begin position="178"/>
        <end position="202"/>
    </location>
</feature>
<evidence type="ECO:0000256" key="4">
    <source>
        <dbReference type="ARBA" id="ARBA00022989"/>
    </source>
</evidence>
<dbReference type="PANTHER" id="PTHR30213">
    <property type="entry name" value="INNER MEMBRANE PROTEIN YHJD"/>
    <property type="match status" value="1"/>
</dbReference>
<gene>
    <name evidence="7" type="ORF">SAMN05421841_0065</name>
</gene>
<protein>
    <submittedName>
        <fullName evidence="7">Membrane protein</fullName>
    </submittedName>
</protein>
<dbReference type="NCBIfam" id="TIGR00765">
    <property type="entry name" value="yihY_not_rbn"/>
    <property type="match status" value="1"/>
</dbReference>
<comment type="subcellular location">
    <subcellularLocation>
        <location evidence="1">Cell membrane</location>
        <topology evidence="1">Multi-pass membrane protein</topology>
    </subcellularLocation>
</comment>
<dbReference type="InterPro" id="IPR017039">
    <property type="entry name" value="Virul_fac_BrkB"/>
</dbReference>
<feature type="transmembrane region" description="Helical" evidence="6">
    <location>
        <begin position="31"/>
        <end position="55"/>
    </location>
</feature>
<keyword evidence="2" id="KW-1003">Cell membrane</keyword>
<dbReference type="PANTHER" id="PTHR30213:SF1">
    <property type="entry name" value="INNER MEMBRANE PROTEIN YHJD"/>
    <property type="match status" value="1"/>
</dbReference>
<evidence type="ECO:0000256" key="6">
    <source>
        <dbReference type="SAM" id="Phobius"/>
    </source>
</evidence>
<dbReference type="Proteomes" id="UP000199469">
    <property type="component" value="Unassembled WGS sequence"/>
</dbReference>
<keyword evidence="3 6" id="KW-0812">Transmembrane</keyword>
<dbReference type="Pfam" id="PF03631">
    <property type="entry name" value="Virul_fac_BrkB"/>
    <property type="match status" value="1"/>
</dbReference>